<evidence type="ECO:0000313" key="2">
    <source>
        <dbReference type="EMBL" id="MBD2842609.1"/>
    </source>
</evidence>
<feature type="domain" description="GIY-YIG" evidence="1">
    <location>
        <begin position="30"/>
        <end position="129"/>
    </location>
</feature>
<dbReference type="SUPFAM" id="SSF82771">
    <property type="entry name" value="GIY-YIG endonuclease"/>
    <property type="match status" value="1"/>
</dbReference>
<keyword evidence="3" id="KW-1185">Reference proteome</keyword>
<sequence length="223" mass="25120">MSKTNFANRWELKKLIDAIAEEAGILAGPAAYVVYLIYDPSRRDPYGQHPGLPLYVGETSELAKRFKNHMRSALGLQGTKGSVHNEIYRMAQNGALPGIIILETCKSRADSLEAEIHWAQKLLHQGYRLFNRMPGQAKAVNEHQYRPKQRDRLWRMTLAEAYAAKIAMSLRCPSGCFATDVDIRHYAGGEFPYRRLSALKRKLKPCGACGMKLAALFEERPAV</sequence>
<reference evidence="2 3" key="1">
    <citation type="submission" date="2020-09" db="EMBL/GenBank/DDBJ databases">
        <authorList>
            <person name="Yoon J.-W."/>
        </authorList>
    </citation>
    <scope>NUCLEOTIDE SEQUENCE [LARGE SCALE GENOMIC DNA]</scope>
    <source>
        <strain evidence="2 3">KMU-140</strain>
    </source>
</reference>
<proteinExistence type="predicted"/>
<dbReference type="CDD" id="cd00719">
    <property type="entry name" value="GIY-YIG_SF"/>
    <property type="match status" value="1"/>
</dbReference>
<dbReference type="RefSeq" id="WP_190788055.1">
    <property type="nucleotide sequence ID" value="NZ_JACXLC010000001.1"/>
</dbReference>
<name>A0ABR8KRP4_9SPHN</name>
<accession>A0ABR8KRP4</accession>
<dbReference type="Proteomes" id="UP000635384">
    <property type="component" value="Unassembled WGS sequence"/>
</dbReference>
<gene>
    <name evidence="2" type="ORF">IB285_10100</name>
</gene>
<evidence type="ECO:0000259" key="1">
    <source>
        <dbReference type="PROSITE" id="PS50164"/>
    </source>
</evidence>
<evidence type="ECO:0000313" key="3">
    <source>
        <dbReference type="Proteomes" id="UP000635384"/>
    </source>
</evidence>
<organism evidence="2 3">
    <name type="scientific">Erythrobacter rubeus</name>
    <dbReference type="NCBI Taxonomy" id="2760803"/>
    <lineage>
        <taxon>Bacteria</taxon>
        <taxon>Pseudomonadati</taxon>
        <taxon>Pseudomonadota</taxon>
        <taxon>Alphaproteobacteria</taxon>
        <taxon>Sphingomonadales</taxon>
        <taxon>Erythrobacteraceae</taxon>
        <taxon>Erythrobacter/Porphyrobacter group</taxon>
        <taxon>Erythrobacter</taxon>
    </lineage>
</organism>
<dbReference type="EMBL" id="JACXLC010000001">
    <property type="protein sequence ID" value="MBD2842609.1"/>
    <property type="molecule type" value="Genomic_DNA"/>
</dbReference>
<protein>
    <submittedName>
        <fullName evidence="2">GIY-YIG nuclease family protein</fullName>
    </submittedName>
</protein>
<comment type="caution">
    <text evidence="2">The sequence shown here is derived from an EMBL/GenBank/DDBJ whole genome shotgun (WGS) entry which is preliminary data.</text>
</comment>
<dbReference type="InterPro" id="IPR035901">
    <property type="entry name" value="GIY-YIG_endonuc_sf"/>
</dbReference>
<dbReference type="PROSITE" id="PS50164">
    <property type="entry name" value="GIY_YIG"/>
    <property type="match status" value="1"/>
</dbReference>
<dbReference type="InterPro" id="IPR000305">
    <property type="entry name" value="GIY-YIG_endonuc"/>
</dbReference>